<keyword evidence="6 9" id="KW-0235">DNA replication</keyword>
<organism evidence="13 14">
    <name type="scientific">candidate division WOR-3 bacterium</name>
    <dbReference type="NCBI Taxonomy" id="2052148"/>
    <lineage>
        <taxon>Bacteria</taxon>
        <taxon>Bacteria division WOR-3</taxon>
    </lineage>
</organism>
<dbReference type="GO" id="GO:0005737">
    <property type="term" value="C:cytoplasm"/>
    <property type="evidence" value="ECO:0007669"/>
    <property type="project" value="UniProtKB-SubCell"/>
</dbReference>
<keyword evidence="7 9" id="KW-0239">DNA-directed DNA polymerase</keyword>
<dbReference type="CDD" id="cd00140">
    <property type="entry name" value="beta_clamp"/>
    <property type="match status" value="1"/>
</dbReference>
<dbReference type="SMART" id="SM00480">
    <property type="entry name" value="POL3Bc"/>
    <property type="match status" value="1"/>
</dbReference>
<dbReference type="Pfam" id="PF02768">
    <property type="entry name" value="DNA_pol3_beta_3"/>
    <property type="match status" value="1"/>
</dbReference>
<feature type="domain" description="DNA polymerase III beta sliding clamp C-terminal" evidence="12">
    <location>
        <begin position="246"/>
        <end position="366"/>
    </location>
</feature>
<feature type="domain" description="DNA polymerase III beta sliding clamp central" evidence="11">
    <location>
        <begin position="134"/>
        <end position="241"/>
    </location>
</feature>
<name>A0A660SNZ1_UNCW3</name>
<dbReference type="InterPro" id="IPR046938">
    <property type="entry name" value="DNA_clamp_sf"/>
</dbReference>
<comment type="subcellular location">
    <subcellularLocation>
        <location evidence="1 9">Cytoplasm</location>
    </subcellularLocation>
</comment>
<dbReference type="Gene3D" id="3.70.10.10">
    <property type="match status" value="1"/>
</dbReference>
<reference evidence="13 14" key="1">
    <citation type="submission" date="2018-06" db="EMBL/GenBank/DDBJ databases">
        <title>Extensive metabolic versatility and redundancy in microbially diverse, dynamic hydrothermal sediments.</title>
        <authorList>
            <person name="Dombrowski N."/>
            <person name="Teske A."/>
            <person name="Baker B.J."/>
        </authorList>
    </citation>
    <scope>NUCLEOTIDE SEQUENCE [LARGE SCALE GENOMIC DNA]</scope>
    <source>
        <strain evidence="13">B36_G15</strain>
    </source>
</reference>
<dbReference type="NCBIfam" id="TIGR00663">
    <property type="entry name" value="dnan"/>
    <property type="match status" value="1"/>
</dbReference>
<evidence type="ECO:0000259" key="11">
    <source>
        <dbReference type="Pfam" id="PF02767"/>
    </source>
</evidence>
<evidence type="ECO:0000256" key="1">
    <source>
        <dbReference type="ARBA" id="ARBA00004496"/>
    </source>
</evidence>
<evidence type="ECO:0000256" key="8">
    <source>
        <dbReference type="ARBA" id="ARBA00023125"/>
    </source>
</evidence>
<dbReference type="PANTHER" id="PTHR30478:SF0">
    <property type="entry name" value="BETA SLIDING CLAMP"/>
    <property type="match status" value="1"/>
</dbReference>
<keyword evidence="4 9" id="KW-0808">Transferase</keyword>
<dbReference type="EMBL" id="QNBE01000002">
    <property type="protein sequence ID" value="RKX71781.1"/>
    <property type="molecule type" value="Genomic_DNA"/>
</dbReference>
<keyword evidence="3 9" id="KW-0963">Cytoplasm</keyword>
<evidence type="ECO:0000256" key="2">
    <source>
        <dbReference type="ARBA" id="ARBA00010752"/>
    </source>
</evidence>
<dbReference type="InterPro" id="IPR022637">
    <property type="entry name" value="DNA_polIII_beta_cen"/>
</dbReference>
<dbReference type="GO" id="GO:0008408">
    <property type="term" value="F:3'-5' exonuclease activity"/>
    <property type="evidence" value="ECO:0007669"/>
    <property type="project" value="InterPro"/>
</dbReference>
<proteinExistence type="inferred from homology"/>
<evidence type="ECO:0000256" key="5">
    <source>
        <dbReference type="ARBA" id="ARBA00022695"/>
    </source>
</evidence>
<evidence type="ECO:0000256" key="6">
    <source>
        <dbReference type="ARBA" id="ARBA00022705"/>
    </source>
</evidence>
<evidence type="ECO:0000313" key="13">
    <source>
        <dbReference type="EMBL" id="RKX71781.1"/>
    </source>
</evidence>
<evidence type="ECO:0000313" key="14">
    <source>
        <dbReference type="Proteomes" id="UP000268469"/>
    </source>
</evidence>
<comment type="similarity">
    <text evidence="2 9">Belongs to the beta sliding clamp family.</text>
</comment>
<evidence type="ECO:0000256" key="4">
    <source>
        <dbReference type="ARBA" id="ARBA00022679"/>
    </source>
</evidence>
<evidence type="ECO:0000256" key="3">
    <source>
        <dbReference type="ARBA" id="ARBA00022490"/>
    </source>
</evidence>
<keyword evidence="8" id="KW-0238">DNA-binding</keyword>
<evidence type="ECO:0000256" key="9">
    <source>
        <dbReference type="PIRNR" id="PIRNR000804"/>
    </source>
</evidence>
<accession>A0A660SNZ1</accession>
<dbReference type="InterPro" id="IPR022635">
    <property type="entry name" value="DNA_polIII_beta_C"/>
</dbReference>
<dbReference type="GO" id="GO:0009360">
    <property type="term" value="C:DNA polymerase III complex"/>
    <property type="evidence" value="ECO:0007669"/>
    <property type="project" value="InterPro"/>
</dbReference>
<evidence type="ECO:0000259" key="12">
    <source>
        <dbReference type="Pfam" id="PF02768"/>
    </source>
</evidence>
<dbReference type="InterPro" id="IPR022634">
    <property type="entry name" value="DNA_polIII_beta_N"/>
</dbReference>
<dbReference type="GO" id="GO:0003677">
    <property type="term" value="F:DNA binding"/>
    <property type="evidence" value="ECO:0007669"/>
    <property type="project" value="UniProtKB-UniRule"/>
</dbReference>
<dbReference type="Pfam" id="PF02767">
    <property type="entry name" value="DNA_pol3_beta_2"/>
    <property type="match status" value="1"/>
</dbReference>
<dbReference type="GO" id="GO:0003887">
    <property type="term" value="F:DNA-directed DNA polymerase activity"/>
    <property type="evidence" value="ECO:0007669"/>
    <property type="project" value="UniProtKB-UniRule"/>
</dbReference>
<dbReference type="PANTHER" id="PTHR30478">
    <property type="entry name" value="DNA POLYMERASE III SUBUNIT BETA"/>
    <property type="match status" value="1"/>
</dbReference>
<dbReference type="Gene3D" id="3.10.150.10">
    <property type="entry name" value="DNA Polymerase III, subunit A, domain 2"/>
    <property type="match status" value="1"/>
</dbReference>
<dbReference type="SUPFAM" id="SSF55979">
    <property type="entry name" value="DNA clamp"/>
    <property type="match status" value="3"/>
</dbReference>
<dbReference type="GO" id="GO:0006271">
    <property type="term" value="P:DNA strand elongation involved in DNA replication"/>
    <property type="evidence" value="ECO:0007669"/>
    <property type="project" value="TreeGrafter"/>
</dbReference>
<dbReference type="AlphaFoldDB" id="A0A660SNZ1"/>
<gene>
    <name evidence="13" type="primary">dnaN</name>
    <name evidence="13" type="ORF">DRP53_00405</name>
</gene>
<comment type="caution">
    <text evidence="13">The sequence shown here is derived from an EMBL/GenBank/DDBJ whole genome shotgun (WGS) entry which is preliminary data.</text>
</comment>
<comment type="subunit">
    <text evidence="9">Forms a ring-shaped head-to-tail homodimer around DNA.</text>
</comment>
<sequence>MELIFDRDELISALNSVIPLIPPKSAFSILQNILIRIESGKVIIAGSDLDVFIEKTLTAEIAQGEKEKVLLPGKKLLAIAKEIEVDRINLRIAEQVATVLGIRSNFTFPTIDPAEYPEIPKFPDGASFEINWPDLWKLIKAVSFVASKDYSKGAMSGILFTSSGDALRIVTTDGVKLGFIEKRERFGPEFSLIIPPKAFDLISGYSGMVTFGLESGDSPKLFGIKGEDIQITGRLIQGPFPAYEGVIPKEFVGELKVSKKNFESTLRRVSLFANTTTKAVYLDLAPGLINMNISTPNVGAAREEIEAEYEGEELKIGFNASFMIDILRHIDSDRIKIGFTSPASAMKIEPEEKGDIEVFYLLMPVRMG</sequence>
<dbReference type="Proteomes" id="UP000268469">
    <property type="component" value="Unassembled WGS sequence"/>
</dbReference>
<dbReference type="InterPro" id="IPR001001">
    <property type="entry name" value="DNA_polIII_beta"/>
</dbReference>
<comment type="function">
    <text evidence="9">Confers DNA tethering and processivity to DNA polymerases and other proteins. Acts as a clamp, forming a ring around DNA (a reaction catalyzed by the clamp-loading complex) which diffuses in an ATP-independent manner freely and bidirectionally along dsDNA. Initially characterized for its ability to contact the catalytic subunit of DNA polymerase III (Pol III), a complex, multichain enzyme responsible for most of the replicative synthesis in bacteria; Pol III exhibits 3'-5' exonuclease proofreading activity. The beta chain is required for initiation of replication as well as for processivity of DNA replication.</text>
</comment>
<dbReference type="Pfam" id="PF00712">
    <property type="entry name" value="DNA_pol3_beta"/>
    <property type="match status" value="1"/>
</dbReference>
<keyword evidence="5 9" id="KW-0548">Nucleotidyltransferase</keyword>
<evidence type="ECO:0000259" key="10">
    <source>
        <dbReference type="Pfam" id="PF00712"/>
    </source>
</evidence>
<dbReference type="PIRSF" id="PIRSF000804">
    <property type="entry name" value="DNA_pol_III_b"/>
    <property type="match status" value="1"/>
</dbReference>
<protein>
    <recommendedName>
        <fullName evidence="9">Beta sliding clamp</fullName>
    </recommendedName>
</protein>
<feature type="domain" description="DNA polymerase III beta sliding clamp N-terminal" evidence="10">
    <location>
        <begin position="1"/>
        <end position="120"/>
    </location>
</feature>
<evidence type="ECO:0000256" key="7">
    <source>
        <dbReference type="ARBA" id="ARBA00022932"/>
    </source>
</evidence>